<evidence type="ECO:0000313" key="2">
    <source>
        <dbReference type="EMBL" id="ACU06326.1"/>
    </source>
</evidence>
<dbReference type="Proteomes" id="UP000000852">
    <property type="component" value="Chromosome"/>
</dbReference>
<dbReference type="AlphaFoldDB" id="C6XWN7"/>
<feature type="chain" id="PRO_5002974512" evidence="1">
    <location>
        <begin position="27"/>
        <end position="118"/>
    </location>
</feature>
<name>C6XWN7_PEDHD</name>
<dbReference type="KEGG" id="phe:Phep_4135"/>
<dbReference type="RefSeq" id="WP_015809934.1">
    <property type="nucleotide sequence ID" value="NC_013061.1"/>
</dbReference>
<dbReference type="EMBL" id="CP001681">
    <property type="protein sequence ID" value="ACU06326.1"/>
    <property type="molecule type" value="Genomic_DNA"/>
</dbReference>
<organism evidence="2 3">
    <name type="scientific">Pedobacter heparinus (strain ATCC 13125 / DSM 2366 / CIP 104194 / JCM 7457 / NBRC 12017 / NCIMB 9290 / NRRL B-14731 / HIM 762-3)</name>
    <dbReference type="NCBI Taxonomy" id="485917"/>
    <lineage>
        <taxon>Bacteria</taxon>
        <taxon>Pseudomonadati</taxon>
        <taxon>Bacteroidota</taxon>
        <taxon>Sphingobacteriia</taxon>
        <taxon>Sphingobacteriales</taxon>
        <taxon>Sphingobacteriaceae</taxon>
        <taxon>Pedobacter</taxon>
    </lineage>
</organism>
<reference evidence="2 3" key="1">
    <citation type="journal article" date="2009" name="Stand. Genomic Sci.">
        <title>Complete genome sequence of Pedobacter heparinus type strain (HIM 762-3).</title>
        <authorList>
            <person name="Han C."/>
            <person name="Spring S."/>
            <person name="Lapidus A."/>
            <person name="Del Rio T.G."/>
            <person name="Tice H."/>
            <person name="Copeland A."/>
            <person name="Cheng J.F."/>
            <person name="Lucas S."/>
            <person name="Chen F."/>
            <person name="Nolan M."/>
            <person name="Bruce D."/>
            <person name="Goodwin L."/>
            <person name="Pitluck S."/>
            <person name="Ivanova N."/>
            <person name="Mavromatis K."/>
            <person name="Mikhailova N."/>
            <person name="Pati A."/>
            <person name="Chen A."/>
            <person name="Palaniappan K."/>
            <person name="Land M."/>
            <person name="Hauser L."/>
            <person name="Chang Y.J."/>
            <person name="Jeffries C.C."/>
            <person name="Saunders E."/>
            <person name="Chertkov O."/>
            <person name="Brettin T."/>
            <person name="Goker M."/>
            <person name="Rohde M."/>
            <person name="Bristow J."/>
            <person name="Eisen J.A."/>
            <person name="Markowitz V."/>
            <person name="Hugenholtz P."/>
            <person name="Kyrpides N.C."/>
            <person name="Klenk H.P."/>
            <person name="Detter J.C."/>
        </authorList>
    </citation>
    <scope>NUCLEOTIDE SEQUENCE [LARGE SCALE GENOMIC DNA]</scope>
    <source>
        <strain evidence="3">ATCC 13125 / DSM 2366 / CIP 104194 / JCM 7457 / NBRC 12017 / NCIMB 9290 / NRRL B-14731 / HIM 762-3</strain>
    </source>
</reference>
<evidence type="ECO:0000313" key="3">
    <source>
        <dbReference type="Proteomes" id="UP000000852"/>
    </source>
</evidence>
<keyword evidence="1" id="KW-0732">Signal</keyword>
<keyword evidence="3" id="KW-1185">Reference proteome</keyword>
<evidence type="ECO:0000256" key="1">
    <source>
        <dbReference type="SAM" id="SignalP"/>
    </source>
</evidence>
<gene>
    <name evidence="2" type="ordered locus">Phep_4135</name>
</gene>
<dbReference type="STRING" id="485917.Phep_4135"/>
<accession>C6XWN7</accession>
<sequence>MKKLNLFYVATCIVAICAISAFKFKADTYTSYNGNVTLASLEKVTKSTNGCSYYMEEPGASCWYDSDQGEMEWVCDSIAGEVFCDWVPVMSPTPGVIYICTVTDKPNSCEYSLDCHPY</sequence>
<dbReference type="HOGENOM" id="CLU_2070849_0_0_10"/>
<proteinExistence type="predicted"/>
<protein>
    <submittedName>
        <fullName evidence="2">Uncharacterized protein</fullName>
    </submittedName>
</protein>
<feature type="signal peptide" evidence="1">
    <location>
        <begin position="1"/>
        <end position="26"/>
    </location>
</feature>